<name>A0A2J6Q387_9HELO</name>
<protein>
    <submittedName>
        <fullName evidence="1">Uncharacterized protein</fullName>
    </submittedName>
</protein>
<dbReference type="AlphaFoldDB" id="A0A2J6Q387"/>
<sequence length="73" mass="8527">MKTPENTPDTRTKMPIQTLQDVYIDAELLKTLLTKLFGRGKYKVQFKHNQWSIKAPRFLTDAEIESVEQPGQY</sequence>
<dbReference type="EMBL" id="KZ613484">
    <property type="protein sequence ID" value="PMD20729.1"/>
    <property type="molecule type" value="Genomic_DNA"/>
</dbReference>
<keyword evidence="2" id="KW-1185">Reference proteome</keyword>
<organism evidence="1 2">
    <name type="scientific">Hyaloscypha hepaticicola</name>
    <dbReference type="NCBI Taxonomy" id="2082293"/>
    <lineage>
        <taxon>Eukaryota</taxon>
        <taxon>Fungi</taxon>
        <taxon>Dikarya</taxon>
        <taxon>Ascomycota</taxon>
        <taxon>Pezizomycotina</taxon>
        <taxon>Leotiomycetes</taxon>
        <taxon>Helotiales</taxon>
        <taxon>Hyaloscyphaceae</taxon>
        <taxon>Hyaloscypha</taxon>
    </lineage>
</organism>
<reference evidence="1 2" key="1">
    <citation type="submission" date="2016-05" db="EMBL/GenBank/DDBJ databases">
        <title>A degradative enzymes factory behind the ericoid mycorrhizal symbiosis.</title>
        <authorList>
            <consortium name="DOE Joint Genome Institute"/>
            <person name="Martino E."/>
            <person name="Morin E."/>
            <person name="Grelet G."/>
            <person name="Kuo A."/>
            <person name="Kohler A."/>
            <person name="Daghino S."/>
            <person name="Barry K."/>
            <person name="Choi C."/>
            <person name="Cichocki N."/>
            <person name="Clum A."/>
            <person name="Copeland A."/>
            <person name="Hainaut M."/>
            <person name="Haridas S."/>
            <person name="Labutti K."/>
            <person name="Lindquist E."/>
            <person name="Lipzen A."/>
            <person name="Khouja H.-R."/>
            <person name="Murat C."/>
            <person name="Ohm R."/>
            <person name="Olson A."/>
            <person name="Spatafora J."/>
            <person name="Veneault-Fourrey C."/>
            <person name="Henrissat B."/>
            <person name="Grigoriev I."/>
            <person name="Martin F."/>
            <person name="Perotto S."/>
        </authorList>
    </citation>
    <scope>NUCLEOTIDE SEQUENCE [LARGE SCALE GENOMIC DNA]</scope>
    <source>
        <strain evidence="1 2">UAMH 7357</strain>
    </source>
</reference>
<accession>A0A2J6Q387</accession>
<proteinExistence type="predicted"/>
<dbReference type="Proteomes" id="UP000235672">
    <property type="component" value="Unassembled WGS sequence"/>
</dbReference>
<evidence type="ECO:0000313" key="1">
    <source>
        <dbReference type="EMBL" id="PMD20729.1"/>
    </source>
</evidence>
<gene>
    <name evidence="1" type="ORF">NA56DRAFT_646362</name>
</gene>
<evidence type="ECO:0000313" key="2">
    <source>
        <dbReference type="Proteomes" id="UP000235672"/>
    </source>
</evidence>
<dbReference type="OrthoDB" id="3549528at2759"/>